<accession>A0A947CX44</accession>
<dbReference type="Proteomes" id="UP000748108">
    <property type="component" value="Unassembled WGS sequence"/>
</dbReference>
<organism evidence="1 2">
    <name type="scientific">Hydrogenibacillus schlegelii</name>
    <name type="common">Bacillus schlegelii</name>
    <dbReference type="NCBI Taxonomy" id="1484"/>
    <lineage>
        <taxon>Bacteria</taxon>
        <taxon>Bacillati</taxon>
        <taxon>Bacillota</taxon>
        <taxon>Bacilli</taxon>
        <taxon>Bacillales</taxon>
        <taxon>Bacillales Family X. Incertae Sedis</taxon>
        <taxon>Hydrogenibacillus</taxon>
    </lineage>
</organism>
<reference evidence="1" key="1">
    <citation type="journal article" date="2021" name="Microbiology">
        <title>Metagenomic Analysis of the Microbial Community in the Underground Coal Fire Area (Kemerovo Region, Russia) Revealed Predominance of Thermophilic Members of the Phyla Deinococcus-thermus, Aquificae, and Firmicutes.</title>
        <authorList>
            <person name="Kadnikov V."/>
            <person name="Mardanov A.V."/>
            <person name="Beletsky A.V."/>
            <person name="Karnachuk O.V."/>
            <person name="Ravin N.V."/>
        </authorList>
    </citation>
    <scope>NUCLEOTIDE SEQUENCE</scope>
    <source>
        <strain evidence="1">RBS10-49</strain>
    </source>
</reference>
<protein>
    <submittedName>
        <fullName evidence="1">Uncharacterized protein</fullName>
    </submittedName>
</protein>
<dbReference type="AlphaFoldDB" id="A0A947CX44"/>
<name>A0A947CX44_HYDSH</name>
<evidence type="ECO:0000313" key="1">
    <source>
        <dbReference type="EMBL" id="MBT9282722.1"/>
    </source>
</evidence>
<gene>
    <name evidence="1" type="ORF">KM312_08810</name>
</gene>
<comment type="caution">
    <text evidence="1">The sequence shown here is derived from an EMBL/GenBank/DDBJ whole genome shotgun (WGS) entry which is preliminary data.</text>
</comment>
<dbReference type="EMBL" id="JAHHQF010000067">
    <property type="protein sequence ID" value="MBT9282722.1"/>
    <property type="molecule type" value="Genomic_DNA"/>
</dbReference>
<sequence length="109" mass="12528">MLREMLQEKMARRGVKWHLVVATGLALMLLVAPEVVGFASSMVYPDGLQTESLAVVVQRKEVTPFVDGYKEVFYADIYGHKNTKWKGIYYYKNGVWKKSLLTMLQVVRL</sequence>
<proteinExistence type="predicted"/>
<evidence type="ECO:0000313" key="2">
    <source>
        <dbReference type="Proteomes" id="UP000748108"/>
    </source>
</evidence>